<comment type="caution">
    <text evidence="3">The sequence shown here is derived from an EMBL/GenBank/DDBJ whole genome shotgun (WGS) entry which is preliminary data.</text>
</comment>
<feature type="transmembrane region" description="Helical" evidence="1">
    <location>
        <begin position="268"/>
        <end position="285"/>
    </location>
</feature>
<dbReference type="Pfam" id="PF00535">
    <property type="entry name" value="Glycos_transf_2"/>
    <property type="match status" value="1"/>
</dbReference>
<dbReference type="Proteomes" id="UP000034778">
    <property type="component" value="Unassembled WGS sequence"/>
</dbReference>
<keyword evidence="3" id="KW-0808">Transferase</keyword>
<keyword evidence="1" id="KW-1133">Transmembrane helix</keyword>
<feature type="transmembrane region" description="Helical" evidence="1">
    <location>
        <begin position="236"/>
        <end position="256"/>
    </location>
</feature>
<dbReference type="AlphaFoldDB" id="A0A0F9ZMP0"/>
<gene>
    <name evidence="3" type="ORF">UR35_C0001G0041</name>
</gene>
<protein>
    <submittedName>
        <fullName evidence="3">Glycosyl transferase, family 2</fullName>
    </submittedName>
</protein>
<reference evidence="3 4" key="1">
    <citation type="journal article" date="2015" name="Nature">
        <title>rRNA introns, odd ribosomes, and small enigmatic genomes across a large radiation of phyla.</title>
        <authorList>
            <person name="Brown C.T."/>
            <person name="Hug L.A."/>
            <person name="Thomas B.C."/>
            <person name="Sharon I."/>
            <person name="Castelle C.J."/>
            <person name="Singh A."/>
            <person name="Wilkins M.J."/>
            <person name="Williams K.H."/>
            <person name="Banfield J.F."/>
        </authorList>
    </citation>
    <scope>NUCLEOTIDE SEQUENCE [LARGE SCALE GENOMIC DNA]</scope>
</reference>
<dbReference type="InterPro" id="IPR001173">
    <property type="entry name" value="Glyco_trans_2-like"/>
</dbReference>
<dbReference type="Gene3D" id="3.90.550.10">
    <property type="entry name" value="Spore Coat Polysaccharide Biosynthesis Protein SpsA, Chain A"/>
    <property type="match status" value="1"/>
</dbReference>
<sequence>MDTLKLSVVLATRNEEENITRCINSVKDIASEIIVFDEYSTDKTRELAEKSGAKVFLEPHHDIFHITKQKALEKAKGEWILQLDADEIVTPELAKEIGKVISSDGGPQGLLGGDSNKQKLFLRHQQLIEERDGKIGKDGGEIVGYFIPRRNMFLGKPLIHAGVYPDGVIRLVKNRFARFPQKSVHEQIELDGKVGWLNGDLLHYDSPTLKRYLSRLNRYTDLHAEELRVKKIPKNVLSFLKFTILLPTYYFLLLYIRHLGFLDGVNGFLWSFFSALHFPIAYFKFMTDNKNYD</sequence>
<name>A0A0F9ZMP0_9BACT</name>
<feature type="domain" description="Glycosyltransferase 2-like" evidence="2">
    <location>
        <begin position="7"/>
        <end position="97"/>
    </location>
</feature>
<dbReference type="PANTHER" id="PTHR43630:SF2">
    <property type="entry name" value="GLYCOSYLTRANSFERASE"/>
    <property type="match status" value="1"/>
</dbReference>
<evidence type="ECO:0000313" key="3">
    <source>
        <dbReference type="EMBL" id="KKP45444.1"/>
    </source>
</evidence>
<evidence type="ECO:0000256" key="1">
    <source>
        <dbReference type="SAM" id="Phobius"/>
    </source>
</evidence>
<evidence type="ECO:0000313" key="4">
    <source>
        <dbReference type="Proteomes" id="UP000034778"/>
    </source>
</evidence>
<dbReference type="PANTHER" id="PTHR43630">
    <property type="entry name" value="POLY-BETA-1,6-N-ACETYL-D-GLUCOSAMINE SYNTHASE"/>
    <property type="match status" value="1"/>
</dbReference>
<keyword evidence="1" id="KW-0812">Transmembrane</keyword>
<proteinExistence type="predicted"/>
<keyword evidence="1" id="KW-0472">Membrane</keyword>
<accession>A0A0F9ZMP0</accession>
<dbReference type="GO" id="GO:0016740">
    <property type="term" value="F:transferase activity"/>
    <property type="evidence" value="ECO:0007669"/>
    <property type="project" value="UniProtKB-KW"/>
</dbReference>
<dbReference type="CDD" id="cd02511">
    <property type="entry name" value="Beta4Glucosyltransferase"/>
    <property type="match status" value="1"/>
</dbReference>
<dbReference type="SUPFAM" id="SSF53448">
    <property type="entry name" value="Nucleotide-diphospho-sugar transferases"/>
    <property type="match status" value="1"/>
</dbReference>
<dbReference type="InterPro" id="IPR029044">
    <property type="entry name" value="Nucleotide-diphossugar_trans"/>
</dbReference>
<dbReference type="EMBL" id="LBOW01000001">
    <property type="protein sequence ID" value="KKP45444.1"/>
    <property type="molecule type" value="Genomic_DNA"/>
</dbReference>
<organism evidence="3 4">
    <name type="scientific">Candidatus Woesebacteria bacterium GW2011_GWB1_33_22</name>
    <dbReference type="NCBI Taxonomy" id="1618566"/>
    <lineage>
        <taxon>Bacteria</taxon>
        <taxon>Candidatus Woeseibacteriota</taxon>
    </lineage>
</organism>
<evidence type="ECO:0000259" key="2">
    <source>
        <dbReference type="Pfam" id="PF00535"/>
    </source>
</evidence>
<dbReference type="STRING" id="1618566.UR35_C0001G0041"/>